<protein>
    <submittedName>
        <fullName evidence="3">C2H2-type domain-containing protein</fullName>
    </submittedName>
</protein>
<name>A0A915N219_MELJA</name>
<evidence type="ECO:0000313" key="2">
    <source>
        <dbReference type="Proteomes" id="UP000887561"/>
    </source>
</evidence>
<proteinExistence type="predicted"/>
<keyword evidence="2" id="KW-1185">Reference proteome</keyword>
<organism evidence="2 3">
    <name type="scientific">Meloidogyne javanica</name>
    <name type="common">Root-knot nematode worm</name>
    <dbReference type="NCBI Taxonomy" id="6303"/>
    <lineage>
        <taxon>Eukaryota</taxon>
        <taxon>Metazoa</taxon>
        <taxon>Ecdysozoa</taxon>
        <taxon>Nematoda</taxon>
        <taxon>Chromadorea</taxon>
        <taxon>Rhabditida</taxon>
        <taxon>Tylenchina</taxon>
        <taxon>Tylenchomorpha</taxon>
        <taxon>Tylenchoidea</taxon>
        <taxon>Meloidogynidae</taxon>
        <taxon>Meloidogyninae</taxon>
        <taxon>Meloidogyne</taxon>
        <taxon>Meloidogyne incognita group</taxon>
    </lineage>
</organism>
<dbReference type="WBParaSite" id="scaffold6432_cov193.g10836">
    <property type="protein sequence ID" value="scaffold6432_cov193.g10836"/>
    <property type="gene ID" value="scaffold6432_cov193.g10836"/>
</dbReference>
<accession>A0A915N219</accession>
<dbReference type="AlphaFoldDB" id="A0A915N219"/>
<evidence type="ECO:0000256" key="1">
    <source>
        <dbReference type="SAM" id="SignalP"/>
    </source>
</evidence>
<sequence length="223" mass="26054">MLDFFAPLKSLLLSSTLDSAQGSGTSTPSRAAVVDSKAIRKAHCQVCDLDICSTARQRHVYMVHLKKKDLFKCRLCEYTNSNSLWEVQKHTRMQHSSDIRPISQEEKHKLEIQMWGHLCFPEWKQKPQKRKYQTEEELTEHIKKVHPEVSDFTPISNLEKYADQIRDLQARCFPNRQMKLVRPLNAIGKSRPRERHHCGMCGADVAQSDRQRHVYHKHLRKGK</sequence>
<feature type="signal peptide" evidence="1">
    <location>
        <begin position="1"/>
        <end position="22"/>
    </location>
</feature>
<feature type="chain" id="PRO_5038091921" evidence="1">
    <location>
        <begin position="23"/>
        <end position="223"/>
    </location>
</feature>
<reference evidence="3" key="1">
    <citation type="submission" date="2022-11" db="UniProtKB">
        <authorList>
            <consortium name="WormBaseParasite"/>
        </authorList>
    </citation>
    <scope>IDENTIFICATION</scope>
</reference>
<keyword evidence="1" id="KW-0732">Signal</keyword>
<dbReference type="Proteomes" id="UP000887561">
    <property type="component" value="Unplaced"/>
</dbReference>
<evidence type="ECO:0000313" key="3">
    <source>
        <dbReference type="WBParaSite" id="scaffold6432_cov193.g10836"/>
    </source>
</evidence>